<evidence type="ECO:0000256" key="4">
    <source>
        <dbReference type="ARBA" id="ARBA00023002"/>
    </source>
</evidence>
<dbReference type="PROSITE" id="PS51257">
    <property type="entry name" value="PROKAR_LIPOPROTEIN"/>
    <property type="match status" value="1"/>
</dbReference>
<keyword evidence="4 7" id="KW-0560">Oxidoreductase</keyword>
<dbReference type="Gene3D" id="1.20.5.100">
    <property type="entry name" value="Cytochrome c1, transmembrane anchor, C-terminal"/>
    <property type="match status" value="1"/>
</dbReference>
<dbReference type="PANTHER" id="PTHR43750">
    <property type="entry name" value="UDP-GLUCOSE 6-DEHYDROGENASE TUAD"/>
    <property type="match status" value="1"/>
</dbReference>
<dbReference type="EMBL" id="JBHSZO010000049">
    <property type="protein sequence ID" value="MFC7221053.1"/>
    <property type="molecule type" value="Genomic_DNA"/>
</dbReference>
<sequence>MTELTKRGIAIFGGGYIGLVTGACFAELGHRVVVRDIDPEKVRILRSGDVPIYEPGLGDLIAQNKERLTFTLDSAEAIHEAEVAYVCVDTPPTPSGDADLSRVWDVVDTLRDAAHLKAVVVKSTVPVGTGTRVRAALDEAGLGHVAYASNPEFTAEGTAVRDFMRPDRVVIGTDDPATARLLGELHHGVDGPVETMDVHSAEMVKLASNALLATKISFINEIATVCEATGADIRQVARAVGMDHRLGPHFLAAGLGYGGSCFPKDSRALRALASNSGYPFQLLGSVIAVNELQPRRAVQRLKAELGGSLKGRRIAVLGMTFKAHTDDMREAPATVIAARLLAEGAEVHCWDPMGRPDPEAQPWSSARRLPTPVEAVAGADAAIIATEWPQLTEVDWAAAGDAMRRPLLLDGRGLLDARTLAERGFTVMGVGRATVRP</sequence>
<dbReference type="PIRSF" id="PIRSF500134">
    <property type="entry name" value="UDPglc_DH_bac"/>
    <property type="match status" value="1"/>
</dbReference>
<dbReference type="Pfam" id="PF00984">
    <property type="entry name" value="UDPG_MGDP_dh"/>
    <property type="match status" value="1"/>
</dbReference>
<proteinExistence type="inferred from homology"/>
<dbReference type="InterPro" id="IPR014026">
    <property type="entry name" value="UDP-Glc/GDP-Man_DH_dimer"/>
</dbReference>
<evidence type="ECO:0000256" key="3">
    <source>
        <dbReference type="ARBA" id="ARBA00012954"/>
    </source>
</evidence>
<evidence type="ECO:0000256" key="2">
    <source>
        <dbReference type="ARBA" id="ARBA00006601"/>
    </source>
</evidence>
<dbReference type="RefSeq" id="WP_386418156.1">
    <property type="nucleotide sequence ID" value="NZ_JBHSZO010000049.1"/>
</dbReference>
<dbReference type="InterPro" id="IPR028357">
    <property type="entry name" value="UDPglc_DH_bac"/>
</dbReference>
<dbReference type="PANTHER" id="PTHR43750:SF3">
    <property type="entry name" value="UDP-GLUCOSE 6-DEHYDROGENASE TUAD"/>
    <property type="match status" value="1"/>
</dbReference>
<dbReference type="SUPFAM" id="SSF52413">
    <property type="entry name" value="UDP-glucose/GDP-mannose dehydrogenase C-terminal domain"/>
    <property type="match status" value="1"/>
</dbReference>
<dbReference type="Gene3D" id="3.40.50.720">
    <property type="entry name" value="NAD(P)-binding Rossmann-like Domain"/>
    <property type="match status" value="2"/>
</dbReference>
<dbReference type="PIRSF" id="PIRSF000124">
    <property type="entry name" value="UDPglc_GDPman_dh"/>
    <property type="match status" value="1"/>
</dbReference>
<feature type="domain" description="UDP-glucose/GDP-mannose dehydrogenase C-terminal" evidence="8">
    <location>
        <begin position="315"/>
        <end position="417"/>
    </location>
</feature>
<dbReference type="InterPro" id="IPR017476">
    <property type="entry name" value="UDP-Glc/GDP-Man"/>
</dbReference>
<comment type="caution">
    <text evidence="9">The sequence shown here is derived from an EMBL/GenBank/DDBJ whole genome shotgun (WGS) entry which is preliminary data.</text>
</comment>
<dbReference type="Pfam" id="PF03720">
    <property type="entry name" value="UDPG_MGDP_dh_C"/>
    <property type="match status" value="1"/>
</dbReference>
<evidence type="ECO:0000256" key="7">
    <source>
        <dbReference type="PIRNR" id="PIRNR000124"/>
    </source>
</evidence>
<comment type="catalytic activity">
    <reaction evidence="6 7">
        <text>UDP-alpha-D-glucose + 2 NAD(+) + H2O = UDP-alpha-D-glucuronate + 2 NADH + 3 H(+)</text>
        <dbReference type="Rhea" id="RHEA:23596"/>
        <dbReference type="ChEBI" id="CHEBI:15377"/>
        <dbReference type="ChEBI" id="CHEBI:15378"/>
        <dbReference type="ChEBI" id="CHEBI:57540"/>
        <dbReference type="ChEBI" id="CHEBI:57945"/>
        <dbReference type="ChEBI" id="CHEBI:58052"/>
        <dbReference type="ChEBI" id="CHEBI:58885"/>
        <dbReference type="EC" id="1.1.1.22"/>
    </reaction>
</comment>
<dbReference type="InterPro" id="IPR036291">
    <property type="entry name" value="NAD(P)-bd_dom_sf"/>
</dbReference>
<reference evidence="10" key="1">
    <citation type="journal article" date="2019" name="Int. J. Syst. Evol. Microbiol.">
        <title>The Global Catalogue of Microorganisms (GCM) 10K type strain sequencing project: providing services to taxonomists for standard genome sequencing and annotation.</title>
        <authorList>
            <consortium name="The Broad Institute Genomics Platform"/>
            <consortium name="The Broad Institute Genome Sequencing Center for Infectious Disease"/>
            <person name="Wu L."/>
            <person name="Ma J."/>
        </authorList>
    </citation>
    <scope>NUCLEOTIDE SEQUENCE [LARGE SCALE GENOMIC DNA]</scope>
    <source>
        <strain evidence="10">CGMCC 1.13681</strain>
    </source>
</reference>
<dbReference type="SUPFAM" id="SSF48179">
    <property type="entry name" value="6-phosphogluconate dehydrogenase C-terminal domain-like"/>
    <property type="match status" value="1"/>
</dbReference>
<gene>
    <name evidence="9" type="ORF">ACFQLX_23265</name>
</gene>
<evidence type="ECO:0000256" key="6">
    <source>
        <dbReference type="ARBA" id="ARBA00047473"/>
    </source>
</evidence>
<dbReference type="Pfam" id="PF03721">
    <property type="entry name" value="UDPG_MGDP_dh_N"/>
    <property type="match status" value="1"/>
</dbReference>
<dbReference type="InterPro" id="IPR001732">
    <property type="entry name" value="UDP-Glc/GDP-Man_DH_N"/>
</dbReference>
<evidence type="ECO:0000256" key="5">
    <source>
        <dbReference type="ARBA" id="ARBA00023027"/>
    </source>
</evidence>
<dbReference type="InterPro" id="IPR008927">
    <property type="entry name" value="6-PGluconate_DH-like_C_sf"/>
</dbReference>
<dbReference type="SMART" id="SM00984">
    <property type="entry name" value="UDPG_MGDP_dh_C"/>
    <property type="match status" value="1"/>
</dbReference>
<accession>A0ABW2GJZ0</accession>
<dbReference type="SUPFAM" id="SSF51735">
    <property type="entry name" value="NAD(P)-binding Rossmann-fold domains"/>
    <property type="match status" value="1"/>
</dbReference>
<name>A0ABW2GJZ0_9ACTN</name>
<keyword evidence="10" id="KW-1185">Reference proteome</keyword>
<protein>
    <recommendedName>
        <fullName evidence="3 7">UDP-glucose 6-dehydrogenase</fullName>
        <ecNumber evidence="3 7">1.1.1.22</ecNumber>
    </recommendedName>
</protein>
<comment type="pathway">
    <text evidence="1">Nucleotide-sugar biosynthesis; UDP-alpha-D-glucuronate biosynthesis; UDP-alpha-D-glucuronate from UDP-alpha-D-glucose: step 1/1.</text>
</comment>
<dbReference type="NCBIfam" id="TIGR03026">
    <property type="entry name" value="NDP-sugDHase"/>
    <property type="match status" value="1"/>
</dbReference>
<evidence type="ECO:0000313" key="9">
    <source>
        <dbReference type="EMBL" id="MFC7221053.1"/>
    </source>
</evidence>
<dbReference type="GO" id="GO:0016491">
    <property type="term" value="F:oxidoreductase activity"/>
    <property type="evidence" value="ECO:0007669"/>
    <property type="project" value="UniProtKB-KW"/>
</dbReference>
<evidence type="ECO:0000313" key="10">
    <source>
        <dbReference type="Proteomes" id="UP001596413"/>
    </source>
</evidence>
<comment type="similarity">
    <text evidence="2 7">Belongs to the UDP-glucose/GDP-mannose dehydrogenase family.</text>
</comment>
<dbReference type="EC" id="1.1.1.22" evidence="3 7"/>
<organism evidence="9 10">
    <name type="scientific">Streptomyces polyrhachis</name>
    <dbReference type="NCBI Taxonomy" id="1282885"/>
    <lineage>
        <taxon>Bacteria</taxon>
        <taxon>Bacillati</taxon>
        <taxon>Actinomycetota</taxon>
        <taxon>Actinomycetes</taxon>
        <taxon>Kitasatosporales</taxon>
        <taxon>Streptomycetaceae</taxon>
        <taxon>Streptomyces</taxon>
    </lineage>
</organism>
<dbReference type="InterPro" id="IPR014027">
    <property type="entry name" value="UDP-Glc/GDP-Man_DH_C"/>
</dbReference>
<evidence type="ECO:0000259" key="8">
    <source>
        <dbReference type="SMART" id="SM00984"/>
    </source>
</evidence>
<dbReference type="InterPro" id="IPR036220">
    <property type="entry name" value="UDP-Glc/GDP-Man_DH_C_sf"/>
</dbReference>
<keyword evidence="5 7" id="KW-0520">NAD</keyword>
<dbReference type="Proteomes" id="UP001596413">
    <property type="component" value="Unassembled WGS sequence"/>
</dbReference>
<evidence type="ECO:0000256" key="1">
    <source>
        <dbReference type="ARBA" id="ARBA00004701"/>
    </source>
</evidence>